<gene>
    <name evidence="1" type="ORF">T190115A13A_20126</name>
</gene>
<dbReference type="EMBL" id="CAXJRC010000022">
    <property type="protein sequence ID" value="CAL2106846.1"/>
    <property type="molecule type" value="Genomic_DNA"/>
</dbReference>
<proteinExistence type="predicted"/>
<dbReference type="RefSeq" id="WP_348738567.1">
    <property type="nucleotide sequence ID" value="NZ_CAXJRC010000022.1"/>
</dbReference>
<evidence type="ECO:0008006" key="3">
    <source>
        <dbReference type="Google" id="ProtNLM"/>
    </source>
</evidence>
<sequence>MGKLEHNVKLWKAKRVLQFICIMLFFKNAFSQETGTSPTFSSKQFYDNAVKKITPPDATAFHESKLNSVNNYAGSASINVPLYQINQGGVTVPIQLNYISTGVKVNSVASNVGLNWSLDAGGSVTKVIKGFEDFSVVFADAFRKKFPEEEGEISDECGTTLICQNERKVKYDDFDRAKETLKSSYIESLGWFMNTQDLSVQDFFGYETNSSNLIYTEAILNNEVSVSSGGGHIKQDTYPDLFFANAPGLSTKFTHRKDKTPFEIEYQGNQIQTTVGKSNVIPFLEVFENNELHGYIKKYFGSKPRAITCVNNIQITNNNGVKYEFNVLDANQYVTRGSSTNVGVNDPAHMTSQEITTYHLNSIEDINGDKIEFEYEAYQTATRLYSKSQTFGINKNENIYALNAPSITEVFYPQLHRLKKITFKNGTVDFVYLHGRLDVHGDKALSYVIVKNTLGQVVKKYHFKYDYFVANTNCNAPECLRLKLKSVQEQNAAGEELPPYEFFYDERQLPEFGAATVDYLGYANGVKDSYDLDRHPTAFITPPTLYYSYNKKRLSFAPFKIFGDSYKTVGKNASPSLTYTKAGTLIRIKKPTGANQYFSYELNTFSTPKVKNIVAAGLRLQEQRIVDEKGHVKLLEKYFYEDEKGYSSGVINNIPLFGDVKVHSSFVAGVKQGIQNGILDFRIYSSSKNEVKLIGGNNIGYSRVVVKNGINNGTIERKYSTVNEFPIGEPELLKGGSGVDIDDEVKRSFENGGHFPFFNNNDVQLGKLTSEKVRDAKGVIVKEKEFKYNYHVFESMQQEVEVFKSQFVNNVKEGDFSMNFYPKIFSHRNLQTITTSKSIYATGEVDSRSETVYDAIYPFVKENKTTIADNEELVVKNYYPNDVVNNSSLGHEVLSSEALTAIEQLKEKRRLGTPVQTESYKNNKLLATQRIDFKDWGNEIIAPKEVKVSKNDNSLRVGVKQSFDTNGNLVEVARDKGSHMLYIYGYNNSIPVAKIAGAKLSDIPISYITAIKNASNQDNDRTIDLVDAQGNVTNYIGNEGKLREELYKLYSLSSLAKATIAVYTYDPLVGITSMTDARKQTMYYDYDGFNRVQFIKNQEGEVLSQYCYNYKGEKKKCNEVSSGGDGSEPDEIVSTTNEVSIAFSQPKDYMIPVPAHPFYPDYTWSEIEDLGSTISNDLNRSWHPFFYFAKIKSVHPGDVVPYPVEELDANFYTLNNYFTQGKGYYKMYRKGHTLSLNDIENLKNIEDCTYVEENVKQCTPLPNQNNVESNLTFSWYIISEGKRYELVKTPEIKSVFFIPKCLDNKLGKVVCEIFRKDLRTTGRPYQTIVSHEITFSTGFKSNDNGSVCSGREANFVELRNN</sequence>
<reference evidence="1 2" key="1">
    <citation type="submission" date="2024-05" db="EMBL/GenBank/DDBJ databases">
        <authorList>
            <person name="Duchaud E."/>
        </authorList>
    </citation>
    <scope>NUCLEOTIDE SEQUENCE [LARGE SCALE GENOMIC DNA]</scope>
    <source>
        <strain evidence="1">Ena-SAMPLE-TAB-13-05-2024-13:56:06:370-140305</strain>
    </source>
</reference>
<protein>
    <recommendedName>
        <fullName evidence="3">YD repeat-containing protein</fullName>
    </recommendedName>
</protein>
<accession>A0ABM9PMB4</accession>
<organism evidence="1 2">
    <name type="scientific">Tenacibaculum vairaonense</name>
    <dbReference type="NCBI Taxonomy" id="3137860"/>
    <lineage>
        <taxon>Bacteria</taxon>
        <taxon>Pseudomonadati</taxon>
        <taxon>Bacteroidota</taxon>
        <taxon>Flavobacteriia</taxon>
        <taxon>Flavobacteriales</taxon>
        <taxon>Flavobacteriaceae</taxon>
        <taxon>Tenacibaculum</taxon>
    </lineage>
</organism>
<keyword evidence="2" id="KW-1185">Reference proteome</keyword>
<dbReference type="Proteomes" id="UP001497602">
    <property type="component" value="Unassembled WGS sequence"/>
</dbReference>
<evidence type="ECO:0000313" key="1">
    <source>
        <dbReference type="EMBL" id="CAL2106846.1"/>
    </source>
</evidence>
<name>A0ABM9PMB4_9FLAO</name>
<comment type="caution">
    <text evidence="1">The sequence shown here is derived from an EMBL/GenBank/DDBJ whole genome shotgun (WGS) entry which is preliminary data.</text>
</comment>
<evidence type="ECO:0000313" key="2">
    <source>
        <dbReference type="Proteomes" id="UP001497602"/>
    </source>
</evidence>